<evidence type="ECO:0000313" key="9">
    <source>
        <dbReference type="EMBL" id="MBC5735821.1"/>
    </source>
</evidence>
<evidence type="ECO:0000256" key="1">
    <source>
        <dbReference type="ARBA" id="ARBA00004651"/>
    </source>
</evidence>
<dbReference type="GO" id="GO:0005886">
    <property type="term" value="C:plasma membrane"/>
    <property type="evidence" value="ECO:0007669"/>
    <property type="project" value="UniProtKB-SubCell"/>
</dbReference>
<evidence type="ECO:0000313" key="10">
    <source>
        <dbReference type="Proteomes" id="UP000607645"/>
    </source>
</evidence>
<evidence type="ECO:0000256" key="6">
    <source>
        <dbReference type="ARBA" id="ARBA00022989"/>
    </source>
</evidence>
<feature type="transmembrane region" description="Helical" evidence="8">
    <location>
        <begin position="243"/>
        <end position="260"/>
    </location>
</feature>
<organism evidence="9 10">
    <name type="scientific">Lawsonibacter faecis</name>
    <dbReference type="NCBI Taxonomy" id="2763052"/>
    <lineage>
        <taxon>Bacteria</taxon>
        <taxon>Bacillati</taxon>
        <taxon>Bacillota</taxon>
        <taxon>Clostridia</taxon>
        <taxon>Eubacteriales</taxon>
        <taxon>Oscillospiraceae</taxon>
        <taxon>Lawsonibacter</taxon>
    </lineage>
</organism>
<comment type="caution">
    <text evidence="9">The sequence shown here is derived from an EMBL/GenBank/DDBJ whole genome shotgun (WGS) entry which is preliminary data.</text>
</comment>
<keyword evidence="6 8" id="KW-1133">Transmembrane helix</keyword>
<dbReference type="InterPro" id="IPR002549">
    <property type="entry name" value="AI-2E-like"/>
</dbReference>
<feature type="transmembrane region" description="Helical" evidence="8">
    <location>
        <begin position="333"/>
        <end position="366"/>
    </location>
</feature>
<dbReference type="PANTHER" id="PTHR21716">
    <property type="entry name" value="TRANSMEMBRANE PROTEIN"/>
    <property type="match status" value="1"/>
</dbReference>
<name>A0A8J6JAG3_9FIRM</name>
<dbReference type="RefSeq" id="WP_155146529.1">
    <property type="nucleotide sequence ID" value="NZ_JACOPQ010000002.1"/>
</dbReference>
<gene>
    <name evidence="9" type="ORF">H8S62_02190</name>
</gene>
<feature type="transmembrane region" description="Helical" evidence="8">
    <location>
        <begin position="21"/>
        <end position="41"/>
    </location>
</feature>
<keyword evidence="5 8" id="KW-0812">Transmembrane</keyword>
<comment type="similarity">
    <text evidence="2">Belongs to the autoinducer-2 exporter (AI-2E) (TC 2.A.86) family.</text>
</comment>
<feature type="transmembrane region" description="Helical" evidence="8">
    <location>
        <begin position="88"/>
        <end position="109"/>
    </location>
</feature>
<keyword evidence="10" id="KW-1185">Reference proteome</keyword>
<protein>
    <submittedName>
        <fullName evidence="9">AI-2E family transporter</fullName>
    </submittedName>
</protein>
<dbReference type="AlphaFoldDB" id="A0A8J6JAG3"/>
<feature type="transmembrane region" description="Helical" evidence="8">
    <location>
        <begin position="173"/>
        <end position="199"/>
    </location>
</feature>
<evidence type="ECO:0000256" key="8">
    <source>
        <dbReference type="SAM" id="Phobius"/>
    </source>
</evidence>
<reference evidence="9" key="1">
    <citation type="submission" date="2020-08" db="EMBL/GenBank/DDBJ databases">
        <title>Genome public.</title>
        <authorList>
            <person name="Liu C."/>
            <person name="Sun Q."/>
        </authorList>
    </citation>
    <scope>NUCLEOTIDE SEQUENCE</scope>
    <source>
        <strain evidence="9">NSJ-52</strain>
    </source>
</reference>
<accession>A0A8J6JAG3</accession>
<comment type="subcellular location">
    <subcellularLocation>
        <location evidence="1">Cell membrane</location>
        <topology evidence="1">Multi-pass membrane protein</topology>
    </subcellularLocation>
</comment>
<dbReference type="GO" id="GO:0055085">
    <property type="term" value="P:transmembrane transport"/>
    <property type="evidence" value="ECO:0007669"/>
    <property type="project" value="TreeGrafter"/>
</dbReference>
<dbReference type="PANTHER" id="PTHR21716:SF53">
    <property type="entry name" value="PERMEASE PERM-RELATED"/>
    <property type="match status" value="1"/>
</dbReference>
<evidence type="ECO:0000256" key="4">
    <source>
        <dbReference type="ARBA" id="ARBA00022475"/>
    </source>
</evidence>
<keyword evidence="4" id="KW-1003">Cell membrane</keyword>
<evidence type="ECO:0000256" key="7">
    <source>
        <dbReference type="ARBA" id="ARBA00023136"/>
    </source>
</evidence>
<feature type="transmembrane region" description="Helical" evidence="8">
    <location>
        <begin position="47"/>
        <end position="67"/>
    </location>
</feature>
<evidence type="ECO:0000256" key="5">
    <source>
        <dbReference type="ARBA" id="ARBA00022692"/>
    </source>
</evidence>
<keyword evidence="3" id="KW-0813">Transport</keyword>
<sequence length="399" mass="43456">MTEKEPEQVKRKWFVLDARSISNLLVVLIGILFYVALNNFGVIQVKLASFLNVLAPFITGFAIAYLLNTPMSFFERKVYCKLKRRRALSVLTVYLLALVVLVILLNLIIPQVAQSIVALMGNMNTYMNNLNDLAQNLIDQFHLEGEGLNDLMVTYQDLLKKATEMASKALPEIFNFGVALGSGVISAITALISSIYMLAGKGRLVPQIKKIIYAFVPTRKADRFLDICRHANGVFVGFINGKLIDSAIIGVLCFVLNLIFRIPFPMLVAVVIGVTNIIPFFGPIIGAVPCIMILLIVDPWAALRFGILVVALQQFDGNILGPKILGDSTGLSAIWVLVAIVVGGGLFGFPGMLLGVPTFAVIYSLVGELVNAKLKARGIDGSGKRREQEGEATPGTKTE</sequence>
<feature type="transmembrane region" description="Helical" evidence="8">
    <location>
        <begin position="292"/>
        <end position="313"/>
    </location>
</feature>
<dbReference type="EMBL" id="JACOPQ010000002">
    <property type="protein sequence ID" value="MBC5735821.1"/>
    <property type="molecule type" value="Genomic_DNA"/>
</dbReference>
<evidence type="ECO:0000256" key="3">
    <source>
        <dbReference type="ARBA" id="ARBA00022448"/>
    </source>
</evidence>
<keyword evidence="7 8" id="KW-0472">Membrane</keyword>
<proteinExistence type="inferred from homology"/>
<evidence type="ECO:0000256" key="2">
    <source>
        <dbReference type="ARBA" id="ARBA00009773"/>
    </source>
</evidence>
<dbReference type="Proteomes" id="UP000607645">
    <property type="component" value="Unassembled WGS sequence"/>
</dbReference>
<dbReference type="Pfam" id="PF01594">
    <property type="entry name" value="AI-2E_transport"/>
    <property type="match status" value="1"/>
</dbReference>
<feature type="transmembrane region" description="Helical" evidence="8">
    <location>
        <begin position="266"/>
        <end position="285"/>
    </location>
</feature>